<name>A0A847UL43_HALAR</name>
<dbReference type="Proteomes" id="UP000641625">
    <property type="component" value="Unassembled WGS sequence"/>
</dbReference>
<dbReference type="InterPro" id="IPR036390">
    <property type="entry name" value="WH_DNA-bd_sf"/>
</dbReference>
<gene>
    <name evidence="1" type="ORF">GOC77_14015</name>
</gene>
<reference evidence="1" key="1">
    <citation type="submission" date="2019-12" db="EMBL/GenBank/DDBJ databases">
        <title>Whole genome sequencing of Haloarcula argentinensis strain pws5.</title>
        <authorList>
            <person name="Verma D.K."/>
            <person name="Gopal K."/>
            <person name="Prasad E.S."/>
        </authorList>
    </citation>
    <scope>NUCLEOTIDE SEQUENCE</scope>
    <source>
        <strain evidence="1">Pws5</strain>
    </source>
</reference>
<dbReference type="InterPro" id="IPR036388">
    <property type="entry name" value="WH-like_DNA-bd_sf"/>
</dbReference>
<proteinExistence type="predicted"/>
<dbReference type="EMBL" id="WOWA01000007">
    <property type="protein sequence ID" value="NLV14379.1"/>
    <property type="molecule type" value="Genomic_DNA"/>
</dbReference>
<sequence length="96" mass="11313">MKDADKPMLRVLRRAEFPKRSSTILWVMNREYDIDVAESTFYRRLKYLVHAELVEKIDESYYEITDLGERLLDEDLSDSEAAELSQRLQEGPPDDS</sequence>
<comment type="caution">
    <text evidence="1">The sequence shown here is derived from an EMBL/GenBank/DDBJ whole genome shotgun (WGS) entry which is preliminary data.</text>
</comment>
<accession>A0A847UL43</accession>
<dbReference type="Gene3D" id="1.10.10.10">
    <property type="entry name" value="Winged helix-like DNA-binding domain superfamily/Winged helix DNA-binding domain"/>
    <property type="match status" value="1"/>
</dbReference>
<dbReference type="AlphaFoldDB" id="A0A847UL43"/>
<evidence type="ECO:0000313" key="2">
    <source>
        <dbReference type="Proteomes" id="UP000641625"/>
    </source>
</evidence>
<dbReference type="SUPFAM" id="SSF46785">
    <property type="entry name" value="Winged helix' DNA-binding domain"/>
    <property type="match status" value="1"/>
</dbReference>
<evidence type="ECO:0000313" key="1">
    <source>
        <dbReference type="EMBL" id="NLV14379.1"/>
    </source>
</evidence>
<protein>
    <submittedName>
        <fullName evidence="1">Uncharacterized protein</fullName>
    </submittedName>
</protein>
<organism evidence="1 2">
    <name type="scientific">Haloarcula argentinensis</name>
    <dbReference type="NCBI Taxonomy" id="43776"/>
    <lineage>
        <taxon>Archaea</taxon>
        <taxon>Methanobacteriati</taxon>
        <taxon>Methanobacteriota</taxon>
        <taxon>Stenosarchaea group</taxon>
        <taxon>Halobacteria</taxon>
        <taxon>Halobacteriales</taxon>
        <taxon>Haloarculaceae</taxon>
        <taxon>Haloarcula</taxon>
    </lineage>
</organism>